<feature type="compositionally biased region" description="Low complexity" evidence="1">
    <location>
        <begin position="629"/>
        <end position="640"/>
    </location>
</feature>
<dbReference type="Proteomes" id="UP000789390">
    <property type="component" value="Unassembled WGS sequence"/>
</dbReference>
<feature type="region of interest" description="Disordered" evidence="1">
    <location>
        <begin position="1077"/>
        <end position="1114"/>
    </location>
</feature>
<evidence type="ECO:0000256" key="1">
    <source>
        <dbReference type="SAM" id="MobiDB-lite"/>
    </source>
</evidence>
<dbReference type="EMBL" id="CAKKLH010000101">
    <property type="protein sequence ID" value="CAH0103111.1"/>
    <property type="molecule type" value="Genomic_DNA"/>
</dbReference>
<feature type="compositionally biased region" description="Low complexity" evidence="1">
    <location>
        <begin position="311"/>
        <end position="320"/>
    </location>
</feature>
<feature type="compositionally biased region" description="Polar residues" evidence="1">
    <location>
        <begin position="81"/>
        <end position="107"/>
    </location>
</feature>
<dbReference type="OrthoDB" id="6375771at2759"/>
<accession>A0A8J2RIF0</accession>
<evidence type="ECO:0000313" key="2">
    <source>
        <dbReference type="EMBL" id="CAH0103111.1"/>
    </source>
</evidence>
<feature type="region of interest" description="Disordered" evidence="1">
    <location>
        <begin position="81"/>
        <end position="385"/>
    </location>
</feature>
<feature type="compositionally biased region" description="Low complexity" evidence="1">
    <location>
        <begin position="598"/>
        <end position="612"/>
    </location>
</feature>
<feature type="compositionally biased region" description="Polar residues" evidence="1">
    <location>
        <begin position="270"/>
        <end position="281"/>
    </location>
</feature>
<feature type="compositionally biased region" description="Polar residues" evidence="1">
    <location>
        <begin position="321"/>
        <end position="361"/>
    </location>
</feature>
<feature type="compositionally biased region" description="Polar residues" evidence="1">
    <location>
        <begin position="654"/>
        <end position="664"/>
    </location>
</feature>
<feature type="region of interest" description="Disordered" evidence="1">
    <location>
        <begin position="415"/>
        <end position="434"/>
    </location>
</feature>
<feature type="compositionally biased region" description="Polar residues" evidence="1">
    <location>
        <begin position="1238"/>
        <end position="1253"/>
    </location>
</feature>
<feature type="compositionally biased region" description="Basic residues" evidence="1">
    <location>
        <begin position="1104"/>
        <end position="1114"/>
    </location>
</feature>
<feature type="compositionally biased region" description="Polar residues" evidence="1">
    <location>
        <begin position="149"/>
        <end position="162"/>
    </location>
</feature>
<feature type="compositionally biased region" description="Basic and acidic residues" evidence="1">
    <location>
        <begin position="290"/>
        <end position="310"/>
    </location>
</feature>
<feature type="compositionally biased region" description="Polar residues" evidence="1">
    <location>
        <begin position="440"/>
        <end position="464"/>
    </location>
</feature>
<feature type="compositionally biased region" description="Polar residues" evidence="1">
    <location>
        <begin position="516"/>
        <end position="534"/>
    </location>
</feature>
<evidence type="ECO:0000313" key="3">
    <source>
        <dbReference type="Proteomes" id="UP000789390"/>
    </source>
</evidence>
<feature type="region of interest" description="Disordered" evidence="1">
    <location>
        <begin position="1228"/>
        <end position="1257"/>
    </location>
</feature>
<name>A0A8J2RIF0_9CRUS</name>
<feature type="compositionally biased region" description="Low complexity" evidence="1">
    <location>
        <begin position="199"/>
        <end position="215"/>
    </location>
</feature>
<feature type="region of interest" description="Disordered" evidence="1">
    <location>
        <begin position="887"/>
        <end position="907"/>
    </location>
</feature>
<feature type="region of interest" description="Disordered" evidence="1">
    <location>
        <begin position="440"/>
        <end position="570"/>
    </location>
</feature>
<feature type="region of interest" description="Disordered" evidence="1">
    <location>
        <begin position="1405"/>
        <end position="1459"/>
    </location>
</feature>
<protein>
    <submittedName>
        <fullName evidence="2">Uncharacterized protein</fullName>
    </submittedName>
</protein>
<feature type="compositionally biased region" description="Low complexity" evidence="1">
    <location>
        <begin position="226"/>
        <end position="243"/>
    </location>
</feature>
<feature type="compositionally biased region" description="Low complexity" evidence="1">
    <location>
        <begin position="1088"/>
        <end position="1097"/>
    </location>
</feature>
<keyword evidence="3" id="KW-1185">Reference proteome</keyword>
<feature type="compositionally biased region" description="Low complexity" evidence="1">
    <location>
        <begin position="1315"/>
        <end position="1330"/>
    </location>
</feature>
<feature type="compositionally biased region" description="Polar residues" evidence="1">
    <location>
        <begin position="499"/>
        <end position="509"/>
    </location>
</feature>
<gene>
    <name evidence="2" type="ORF">DGAL_LOCUS5645</name>
</gene>
<organism evidence="2 3">
    <name type="scientific">Daphnia galeata</name>
    <dbReference type="NCBI Taxonomy" id="27404"/>
    <lineage>
        <taxon>Eukaryota</taxon>
        <taxon>Metazoa</taxon>
        <taxon>Ecdysozoa</taxon>
        <taxon>Arthropoda</taxon>
        <taxon>Crustacea</taxon>
        <taxon>Branchiopoda</taxon>
        <taxon>Diplostraca</taxon>
        <taxon>Cladocera</taxon>
        <taxon>Anomopoda</taxon>
        <taxon>Daphniidae</taxon>
        <taxon>Daphnia</taxon>
    </lineage>
</organism>
<reference evidence="2" key="1">
    <citation type="submission" date="2021-11" db="EMBL/GenBank/DDBJ databases">
        <authorList>
            <person name="Schell T."/>
        </authorList>
    </citation>
    <scope>NUCLEOTIDE SEQUENCE</scope>
    <source>
        <strain evidence="2">M5</strain>
    </source>
</reference>
<feature type="compositionally biased region" description="Pro residues" evidence="1">
    <location>
        <begin position="420"/>
        <end position="429"/>
    </location>
</feature>
<feature type="region of interest" description="Disordered" evidence="1">
    <location>
        <begin position="1302"/>
        <end position="1330"/>
    </location>
</feature>
<comment type="caution">
    <text evidence="2">The sequence shown here is derived from an EMBL/GenBank/DDBJ whole genome shotgun (WGS) entry which is preliminary data.</text>
</comment>
<proteinExistence type="predicted"/>
<feature type="compositionally biased region" description="Basic and acidic residues" evidence="1">
    <location>
        <begin position="1302"/>
        <end position="1314"/>
    </location>
</feature>
<feature type="region of interest" description="Disordered" evidence="1">
    <location>
        <begin position="592"/>
        <end position="667"/>
    </location>
</feature>
<feature type="compositionally biased region" description="Low complexity" evidence="1">
    <location>
        <begin position="1424"/>
        <end position="1452"/>
    </location>
</feature>
<sequence>MYLMQVTAVGYKPKSQGILSTGDSPRLMDKASPNFSAATTKSASLPGYNNRGFHGAVYNTSSQATVTPLYGGVGGTNASSSSFVNKNQTDKSPSSAKVVATEQQQQLPGKKKKWTGWSGFFRRNSKPSAQQTTAPVHDDTISSDEETGPRQQLTSHILSSPASGVHQAKPLTSEEANKKRFFLQHPPRTLSKDRSPVVDSLSPLQSDLSASQSSLSRKERRDAILARAQARRNNGGSAGGSSSDEADKDVHHLRAPSPSTYWRGGHHQSQESLTSNGSTSRAGHAKSRTGRTERYLQRRSRDEDSLRREMQQQQQQSQSSRHASPSCATDWSSSSAQLNPSTSKPGAPNQQRWLSPVSSIQGPWGGAAHHHPETGPSNGAQRVGESPVTLRKPAYNNNNNNNSPVVGRAQSALVTHPKLSTPPPPPPRNPLKKSYLLSGVQSNEASQQQQQLPLHSSGRPTSYSFGDISRFGQQQQQQQSGPSSLHDYQNVDRDGRLIPTSSDRSNSNALHLPVTSPVQRRVLNSSPQQRQPGSPNGRHHSAIFPSVSAKSPSPFKSPDQERSKPPPWLASPVSVMKQATTNSSAPPVREFWRSKEVQQQQKQQQTPPTSTKSARERLAPFHLTANNGSVSSLNSDLSSPRSRDAAAAVHPRNQESSSNNTASLSPAGGDCPPFYMATGNALNSVNGSGVMASTPRRFPAVSHDNNNMNNNQPHHVRELSQLKPSTDRHLEQAICELEQIYRSLKLDGDEDLLDRAERRDLPTVHQQLSQLPYSVAAASVGSGSESGGDPLGGHGFTSDLDTMMNWSISGSFENLVSATTAANTSANSERVRAPPNRRSAIPDKVADDMAVRRLAAAARKSQCNDPQAIAAQSGSYLLLSPSVTAAMATDQDHDGSSRSGSFSPDEPDVIYDDVAYRQIRQANKSLRVAEPQPPFGIPLGPVTPASPSDYLHSSVTPEQMDLRPLLHPTKYPDLVRDDLAFRNLRKDAGQLQLPPGPVNTDKLDDLLQYVPQSTKSLKKKRAVRSLSANIGQLIRMDAARPSGGGGVVDFNRDDDEEIDERYIGFNPFDSRAQSLSDLLDDSPAYPTNNNNNYNLQNKSAKTPRAVKQRSGLKRVGKSVEADDVDAIIQRQVRPMASWVERAHLSDVAASSTETITNVERVPALAKLYPTSALTVHKKSEIVAQPPDLEMDHLISELSECAAAAPPVAAAAVPGGVGRNRQVDSSGLQLALKPPTGAGSFSSEVQGTSSTSPAASHCWEESPLFQSQPQFHFTQQRSASPANSSDSGQVSCCAREVRQILHHQIRQEERERERLASMASSSSGEVMSSLEPAEIQRPDPTQLHPDPHAACSSPVSLPVEILAHHQVASDDTVWNVHETVTSVTSISTTFTTTTSPSPIVAEQTADWVLPNEPGSDDGIDSLPARSSSRSSPEMEEWSNSSRLSSSSSSSSTSCDDDDEEDDVVMISPVVVVEEDPFSVCQSAARWLSMSEEPKGGKVSGGAVVSSGAAHRGWSRWLGRGGATTTTHIVMHQVVCAGCILTSLLTLCGLDLTTCAQLLLALLALAAVFCDMH</sequence>